<evidence type="ECO:0008006" key="4">
    <source>
        <dbReference type="Google" id="ProtNLM"/>
    </source>
</evidence>
<accession>A0A8J8TBR4</accession>
<dbReference type="EMBL" id="RKLU01000005">
    <property type="protein sequence ID" value="TQQ79287.1"/>
    <property type="molecule type" value="Genomic_DNA"/>
</dbReference>
<name>A0A8J8TBR4_9EURY</name>
<comment type="caution">
    <text evidence="2">The sequence shown here is derived from an EMBL/GenBank/DDBJ whole genome shotgun (WGS) entry which is preliminary data.</text>
</comment>
<feature type="compositionally biased region" description="Basic and acidic residues" evidence="1">
    <location>
        <begin position="198"/>
        <end position="207"/>
    </location>
</feature>
<gene>
    <name evidence="2" type="ORF">EGH24_11695</name>
</gene>
<dbReference type="RefSeq" id="WP_142980323.1">
    <property type="nucleotide sequence ID" value="NZ_RKLU01000005.1"/>
</dbReference>
<protein>
    <recommendedName>
        <fullName evidence="4">RNA ligase domain-containing protein</fullName>
    </recommendedName>
</protein>
<reference evidence="2" key="1">
    <citation type="submission" date="2019-02" db="EMBL/GenBank/DDBJ databases">
        <title>Halonotius sp. a new haloarchaeum isolated from saline soil.</title>
        <authorList>
            <person name="Duran-Viseras A."/>
            <person name="Sanchez-Porro C."/>
            <person name="Ventosa A."/>
        </authorList>
    </citation>
    <scope>NUCLEOTIDE SEQUENCE</scope>
    <source>
        <strain evidence="2">F15B</strain>
    </source>
</reference>
<dbReference type="Proteomes" id="UP000705823">
    <property type="component" value="Unassembled WGS sequence"/>
</dbReference>
<evidence type="ECO:0000256" key="1">
    <source>
        <dbReference type="SAM" id="MobiDB-lite"/>
    </source>
</evidence>
<dbReference type="OrthoDB" id="326212at2157"/>
<feature type="region of interest" description="Disordered" evidence="1">
    <location>
        <begin position="177"/>
        <end position="207"/>
    </location>
</feature>
<organism evidence="2 3">
    <name type="scientific">Halonotius terrestris</name>
    <dbReference type="NCBI Taxonomy" id="2487750"/>
    <lineage>
        <taxon>Archaea</taxon>
        <taxon>Methanobacteriati</taxon>
        <taxon>Methanobacteriota</taxon>
        <taxon>Stenosarchaea group</taxon>
        <taxon>Halobacteria</taxon>
        <taxon>Halobacteriales</taxon>
        <taxon>Haloferacaceae</taxon>
        <taxon>Halonotius</taxon>
    </lineage>
</organism>
<dbReference type="AlphaFoldDB" id="A0A8J8TBR4"/>
<keyword evidence="3" id="KW-1185">Reference proteome</keyword>
<evidence type="ECO:0000313" key="2">
    <source>
        <dbReference type="EMBL" id="TQQ79287.1"/>
    </source>
</evidence>
<sequence length="276" mass="30176">MKQFPTTPSVADAPDDLLSGHLWILELIDGRPLRFQLQDSGLLRVGDAGTVYDDPDAAPLPLQRAVRHIRESLDRETLRAAVDDVEQVTFFGVATTRESTPYELDLMPSFLGTEVWSADSQAFRPPGAADGIFGRLGLDPINTFEREYHARDFAVDSYEIPQSAWYDGPAAGVVIRNKQGQRGKLTNDAVETSDDEQPSDRTADKLTETHATADEVKSVTTTLESAGQPVTVDAVTDRLLETIGRKHPTQVTGSGSVDTDTLRSAIASRVQQLLEQ</sequence>
<proteinExistence type="predicted"/>
<evidence type="ECO:0000313" key="3">
    <source>
        <dbReference type="Proteomes" id="UP000705823"/>
    </source>
</evidence>